<dbReference type="AlphaFoldDB" id="A0A9Q0H9G4"/>
<dbReference type="Proteomes" id="UP001141806">
    <property type="component" value="Unassembled WGS sequence"/>
</dbReference>
<comment type="caution">
    <text evidence="1">The sequence shown here is derived from an EMBL/GenBank/DDBJ whole genome shotgun (WGS) entry which is preliminary data.</text>
</comment>
<protein>
    <submittedName>
        <fullName evidence="1">Uncharacterized protein</fullName>
    </submittedName>
</protein>
<name>A0A9Q0H9G4_9MAGN</name>
<accession>A0A9Q0H9G4</accession>
<reference evidence="1" key="1">
    <citation type="journal article" date="2023" name="Plant J.">
        <title>The genome of the king protea, Protea cynaroides.</title>
        <authorList>
            <person name="Chang J."/>
            <person name="Duong T.A."/>
            <person name="Schoeman C."/>
            <person name="Ma X."/>
            <person name="Roodt D."/>
            <person name="Barker N."/>
            <person name="Li Z."/>
            <person name="Van de Peer Y."/>
            <person name="Mizrachi E."/>
        </authorList>
    </citation>
    <scope>NUCLEOTIDE SEQUENCE</scope>
    <source>
        <tissue evidence="1">Young leaves</tissue>
    </source>
</reference>
<dbReference type="EMBL" id="JAMYWD010000008">
    <property type="protein sequence ID" value="KAJ4962347.1"/>
    <property type="molecule type" value="Genomic_DNA"/>
</dbReference>
<sequence>MSTITNEHNNEENRQSTAAKILADHPVIYAQHFHSYEHVHLLCRSSEVPVPPIAIKTQFISFGPNASKHRHLILNQKLASQALQTFRWGAKISDFTHNQSIREIRRQRTKYDRQIDIEKGRHGRGALEMS</sequence>
<gene>
    <name evidence="1" type="ORF">NE237_022286</name>
</gene>
<keyword evidence="2" id="KW-1185">Reference proteome</keyword>
<proteinExistence type="predicted"/>
<organism evidence="1 2">
    <name type="scientific">Protea cynaroides</name>
    <dbReference type="NCBI Taxonomy" id="273540"/>
    <lineage>
        <taxon>Eukaryota</taxon>
        <taxon>Viridiplantae</taxon>
        <taxon>Streptophyta</taxon>
        <taxon>Embryophyta</taxon>
        <taxon>Tracheophyta</taxon>
        <taxon>Spermatophyta</taxon>
        <taxon>Magnoliopsida</taxon>
        <taxon>Proteales</taxon>
        <taxon>Proteaceae</taxon>
        <taxon>Protea</taxon>
    </lineage>
</organism>
<evidence type="ECO:0000313" key="1">
    <source>
        <dbReference type="EMBL" id="KAJ4962347.1"/>
    </source>
</evidence>
<evidence type="ECO:0000313" key="2">
    <source>
        <dbReference type="Proteomes" id="UP001141806"/>
    </source>
</evidence>